<dbReference type="Proteomes" id="UP000268007">
    <property type="component" value="Unassembled WGS sequence"/>
</dbReference>
<dbReference type="RefSeq" id="WP_121197529.1">
    <property type="nucleotide sequence ID" value="NZ_RBKU01000001.1"/>
</dbReference>
<proteinExistence type="predicted"/>
<accession>A0A495J0H7</accession>
<gene>
    <name evidence="1" type="ORF">BDD43_2029</name>
</gene>
<evidence type="ECO:0000313" key="1">
    <source>
        <dbReference type="EMBL" id="RKR81868.1"/>
    </source>
</evidence>
<organism evidence="1 2">
    <name type="scientific">Mucilaginibacter gracilis</name>
    <dbReference type="NCBI Taxonomy" id="423350"/>
    <lineage>
        <taxon>Bacteria</taxon>
        <taxon>Pseudomonadati</taxon>
        <taxon>Bacteroidota</taxon>
        <taxon>Sphingobacteriia</taxon>
        <taxon>Sphingobacteriales</taxon>
        <taxon>Sphingobacteriaceae</taxon>
        <taxon>Mucilaginibacter</taxon>
    </lineage>
</organism>
<sequence>MKALALPPHISFVHTKNKRVKKSVQTDTEVKREIVSKPKSAGSWFNAEAPENLTVKESVIRAAFVMTMPMLSAIDWTYGTHTLYFIAPAIFYLEVTAFTMSCPIKAFFSNDSHPPRFE</sequence>
<reference evidence="1 2" key="1">
    <citation type="submission" date="2018-10" db="EMBL/GenBank/DDBJ databases">
        <title>Genomic Encyclopedia of Archaeal and Bacterial Type Strains, Phase II (KMG-II): from individual species to whole genera.</title>
        <authorList>
            <person name="Goeker M."/>
        </authorList>
    </citation>
    <scope>NUCLEOTIDE SEQUENCE [LARGE SCALE GENOMIC DNA]</scope>
    <source>
        <strain evidence="1 2">DSM 18602</strain>
    </source>
</reference>
<keyword evidence="2" id="KW-1185">Reference proteome</keyword>
<dbReference type="OrthoDB" id="799846at2"/>
<evidence type="ECO:0000313" key="2">
    <source>
        <dbReference type="Proteomes" id="UP000268007"/>
    </source>
</evidence>
<evidence type="ECO:0008006" key="3">
    <source>
        <dbReference type="Google" id="ProtNLM"/>
    </source>
</evidence>
<dbReference type="AlphaFoldDB" id="A0A495J0H7"/>
<name>A0A495J0H7_9SPHI</name>
<comment type="caution">
    <text evidence="1">The sequence shown here is derived from an EMBL/GenBank/DDBJ whole genome shotgun (WGS) entry which is preliminary data.</text>
</comment>
<protein>
    <recommendedName>
        <fullName evidence="3">DUF2892 family protein</fullName>
    </recommendedName>
</protein>
<dbReference type="EMBL" id="RBKU01000001">
    <property type="protein sequence ID" value="RKR81868.1"/>
    <property type="molecule type" value="Genomic_DNA"/>
</dbReference>